<reference evidence="1 2" key="1">
    <citation type="submission" date="2013-04" db="EMBL/GenBank/DDBJ databases">
        <title>The Genome Sequence of Paenibacillus barengoltzii G22.</title>
        <authorList>
            <consortium name="The Broad Institute Genomics Platform"/>
            <consortium name="The Broad Institute Genome Sequencing Center for Infectious Disease"/>
            <person name="Earl A."/>
            <person name="Xavier R."/>
            <person name="Elson C."/>
            <person name="Duck W."/>
            <person name="Walker B."/>
            <person name="Young S."/>
            <person name="Zeng Q."/>
            <person name="Gargeya S."/>
            <person name="Fitzgerald M."/>
            <person name="Haas B."/>
            <person name="Abouelleil A."/>
            <person name="Allen A.W."/>
            <person name="Alvarado L."/>
            <person name="Arachchi H.M."/>
            <person name="Berlin A.M."/>
            <person name="Chapman S.B."/>
            <person name="Gainer-Dewar J."/>
            <person name="Goldberg J."/>
            <person name="Griggs A."/>
            <person name="Gujja S."/>
            <person name="Hansen M."/>
            <person name="Howarth C."/>
            <person name="Imamovic A."/>
            <person name="Ireland A."/>
            <person name="Larimer J."/>
            <person name="McCowan C."/>
            <person name="Murphy C."/>
            <person name="Pearson M."/>
            <person name="Poon T.W."/>
            <person name="Priest M."/>
            <person name="Roberts A."/>
            <person name="Saif S."/>
            <person name="Shea T."/>
            <person name="Sisk P."/>
            <person name="Sykes S."/>
            <person name="Wortman J."/>
            <person name="Nusbaum C."/>
            <person name="Birren B."/>
        </authorList>
    </citation>
    <scope>NUCLEOTIDE SEQUENCE [LARGE SCALE GENOMIC DNA]</scope>
    <source>
        <strain evidence="1 2">G22</strain>
    </source>
</reference>
<organism evidence="1 2">
    <name type="scientific">Paenibacillus barengoltzii G22</name>
    <dbReference type="NCBI Taxonomy" id="1235795"/>
    <lineage>
        <taxon>Bacteria</taxon>
        <taxon>Bacillati</taxon>
        <taxon>Bacillota</taxon>
        <taxon>Bacilli</taxon>
        <taxon>Bacillales</taxon>
        <taxon>Paenibacillaceae</taxon>
        <taxon>Paenibacillus</taxon>
    </lineage>
</organism>
<dbReference type="AlphaFoldDB" id="R9LCG4"/>
<sequence length="32" mass="3916">MRDRRSWNSGGFFKCYQLFGIPPFKEIMSFLR</sequence>
<protein>
    <submittedName>
        <fullName evidence="1">Uncharacterized protein</fullName>
    </submittedName>
</protein>
<evidence type="ECO:0000313" key="2">
    <source>
        <dbReference type="Proteomes" id="UP000019598"/>
    </source>
</evidence>
<proteinExistence type="predicted"/>
<dbReference type="Proteomes" id="UP000019598">
    <property type="component" value="Unassembled WGS sequence"/>
</dbReference>
<dbReference type="EMBL" id="ASSZ01000020">
    <property type="protein sequence ID" value="EOS56253.1"/>
    <property type="molecule type" value="Genomic_DNA"/>
</dbReference>
<name>R9LCG4_9BACL</name>
<accession>R9LCG4</accession>
<dbReference type="HOGENOM" id="CLU_3390537_0_0_9"/>
<gene>
    <name evidence="1" type="ORF">C812_02318</name>
</gene>
<comment type="caution">
    <text evidence="1">The sequence shown here is derived from an EMBL/GenBank/DDBJ whole genome shotgun (WGS) entry which is preliminary data.</text>
</comment>
<evidence type="ECO:0000313" key="1">
    <source>
        <dbReference type="EMBL" id="EOS56253.1"/>
    </source>
</evidence>